<evidence type="ECO:0000256" key="9">
    <source>
        <dbReference type="ARBA" id="ARBA00023098"/>
    </source>
</evidence>
<evidence type="ECO:0000313" key="13">
    <source>
        <dbReference type="EMBL" id="KAL1123906.1"/>
    </source>
</evidence>
<feature type="transmembrane region" description="Helical" evidence="12">
    <location>
        <begin position="27"/>
        <end position="46"/>
    </location>
</feature>
<feature type="transmembrane region" description="Helical" evidence="12">
    <location>
        <begin position="90"/>
        <end position="110"/>
    </location>
</feature>
<dbReference type="InterPro" id="IPR004277">
    <property type="entry name" value="PSS"/>
</dbReference>
<feature type="transmembrane region" description="Helical" evidence="12">
    <location>
        <begin position="58"/>
        <end position="78"/>
    </location>
</feature>
<dbReference type="PANTHER" id="PTHR15362:SF15">
    <property type="entry name" value="PHOSPHATIDYLSERINE SYNTHASE 1"/>
    <property type="match status" value="1"/>
</dbReference>
<feature type="transmembrane region" description="Helical" evidence="12">
    <location>
        <begin position="203"/>
        <end position="223"/>
    </location>
</feature>
<keyword evidence="6 12" id="KW-0812">Transmembrane</keyword>
<comment type="catalytic activity">
    <reaction evidence="12">
        <text>a 1,2-diacyl-sn-glycero-3-phosphoethanolamine + L-serine = a 1,2-diacyl-sn-glycero-3-phospho-L-serine + ethanolamine</text>
        <dbReference type="Rhea" id="RHEA:27606"/>
        <dbReference type="ChEBI" id="CHEBI:33384"/>
        <dbReference type="ChEBI" id="CHEBI:57262"/>
        <dbReference type="ChEBI" id="CHEBI:57603"/>
        <dbReference type="ChEBI" id="CHEBI:64612"/>
        <dbReference type="EC" id="2.7.8.29"/>
    </reaction>
</comment>
<evidence type="ECO:0000256" key="11">
    <source>
        <dbReference type="ARBA" id="ARBA00023264"/>
    </source>
</evidence>
<protein>
    <recommendedName>
        <fullName evidence="12">Phosphatidylserine synthase</fullName>
        <ecNumber evidence="12">2.7.8.29</ecNumber>
    </recommendedName>
    <alternativeName>
        <fullName evidence="12">Serine-exchange enzyme</fullName>
    </alternativeName>
</protein>
<keyword evidence="10 12" id="KW-0472">Membrane</keyword>
<dbReference type="EC" id="2.7.8.29" evidence="12"/>
<evidence type="ECO:0000256" key="4">
    <source>
        <dbReference type="ARBA" id="ARBA00008671"/>
    </source>
</evidence>
<dbReference type="PANTHER" id="PTHR15362">
    <property type="entry name" value="PHOSPHATIDYLINOSITOL SYNTHASE"/>
    <property type="match status" value="1"/>
</dbReference>
<feature type="transmembrane region" description="Helical" evidence="12">
    <location>
        <begin position="343"/>
        <end position="361"/>
    </location>
</feature>
<keyword evidence="7 12" id="KW-0256">Endoplasmic reticulum</keyword>
<comment type="caution">
    <text evidence="13">The sequence shown here is derived from an EMBL/GenBank/DDBJ whole genome shotgun (WGS) entry which is preliminary data.</text>
</comment>
<comment type="function">
    <text evidence="12">Catalyzes a base-exchange reaction in which the polar head group of phosphatidylethanolamine (PE) is replaced by L-serine.</text>
</comment>
<dbReference type="GO" id="GO:0006659">
    <property type="term" value="P:phosphatidylserine biosynthetic process"/>
    <property type="evidence" value="ECO:0007669"/>
    <property type="project" value="UniProtKB-UniRule"/>
</dbReference>
<feature type="transmembrane region" description="Helical" evidence="12">
    <location>
        <begin position="276"/>
        <end position="296"/>
    </location>
</feature>
<keyword evidence="9 12" id="KW-0443">Lipid metabolism</keyword>
<accession>A0ABD0Y9H4</accession>
<name>A0ABD0Y9H4_9HEMI</name>
<dbReference type="AlphaFoldDB" id="A0ABD0Y9H4"/>
<evidence type="ECO:0000256" key="12">
    <source>
        <dbReference type="RuleBase" id="RU368094"/>
    </source>
</evidence>
<evidence type="ECO:0000313" key="14">
    <source>
        <dbReference type="Proteomes" id="UP001558652"/>
    </source>
</evidence>
<feature type="transmembrane region" description="Helical" evidence="12">
    <location>
        <begin position="373"/>
        <end position="394"/>
    </location>
</feature>
<proteinExistence type="inferred from homology"/>
<feature type="transmembrane region" description="Helical" evidence="12">
    <location>
        <begin position="308"/>
        <end position="331"/>
    </location>
</feature>
<evidence type="ECO:0000256" key="2">
    <source>
        <dbReference type="ARBA" id="ARBA00004916"/>
    </source>
</evidence>
<keyword evidence="12" id="KW-0444">Lipid biosynthesis</keyword>
<keyword evidence="12" id="KW-0594">Phospholipid biosynthesis</keyword>
<dbReference type="EMBL" id="JBFDAA010000011">
    <property type="protein sequence ID" value="KAL1123906.1"/>
    <property type="molecule type" value="Genomic_DNA"/>
</dbReference>
<comment type="pathway">
    <text evidence="2 12">Phospholipid metabolism; phosphatidylserine biosynthesis.</text>
</comment>
<dbReference type="GO" id="GO:0005789">
    <property type="term" value="C:endoplasmic reticulum membrane"/>
    <property type="evidence" value="ECO:0007669"/>
    <property type="project" value="UniProtKB-SubCell"/>
</dbReference>
<evidence type="ECO:0000256" key="5">
    <source>
        <dbReference type="ARBA" id="ARBA00022679"/>
    </source>
</evidence>
<gene>
    <name evidence="13" type="ORF">AAG570_001676</name>
</gene>
<comment type="subcellular location">
    <subcellularLocation>
        <location evidence="1 12">Endoplasmic reticulum membrane</location>
        <topology evidence="1 12">Multi-pass membrane protein</topology>
    </subcellularLocation>
</comment>
<feature type="transmembrane region" description="Helical" evidence="12">
    <location>
        <begin position="177"/>
        <end position="197"/>
    </location>
</feature>
<keyword evidence="14" id="KW-1185">Reference proteome</keyword>
<organism evidence="13 14">
    <name type="scientific">Ranatra chinensis</name>
    <dbReference type="NCBI Taxonomy" id="642074"/>
    <lineage>
        <taxon>Eukaryota</taxon>
        <taxon>Metazoa</taxon>
        <taxon>Ecdysozoa</taxon>
        <taxon>Arthropoda</taxon>
        <taxon>Hexapoda</taxon>
        <taxon>Insecta</taxon>
        <taxon>Pterygota</taxon>
        <taxon>Neoptera</taxon>
        <taxon>Paraneoptera</taxon>
        <taxon>Hemiptera</taxon>
        <taxon>Heteroptera</taxon>
        <taxon>Panheteroptera</taxon>
        <taxon>Nepomorpha</taxon>
        <taxon>Nepidae</taxon>
        <taxon>Ranatrinae</taxon>
        <taxon>Ranatra</taxon>
    </lineage>
</organism>
<sequence length="428" mass="49958">MTVKEEISDKFSTINERPVDNISLEVFYRPHTITLFAVSFASLIYFSFVRNEDNVDNNIWAGICSIVFFFMVLSVLAFPNGPFTRPHPAVWRIVFGLSVLYLLSLIFLLFQTYKTVKSIFVWFDPKLEHFHIDMDKEYGVNCSEVNVEKIWDHLDAFALAHFLGWAFKAVLVRHFGICWAVSFMWEITEIAFAHLLPNFTECWWDALILDVILCNGLGIWVGLQICKCLEMRDYNWVGFKDIESTTGKLKRAVLQFTPSSWTHVRWLDPNCTYMRFFAICQLVIFWQICELNTFFIKHIFEMPPTHPLVIVRLAFVGVIVAPSVRQYYMYATDSECKRVGTQCWVYGGIMAAEALLCIKNGKELFSHTQATNIILWLLVQFLLSVLMVYGCVLWHKYFQVKEKPYYCSSILVLWLIDKKKILFAKNNN</sequence>
<evidence type="ECO:0000256" key="3">
    <source>
        <dbReference type="ARBA" id="ARBA00005189"/>
    </source>
</evidence>
<evidence type="ECO:0000256" key="1">
    <source>
        <dbReference type="ARBA" id="ARBA00004477"/>
    </source>
</evidence>
<comment type="pathway">
    <text evidence="3">Lipid metabolism.</text>
</comment>
<dbReference type="Proteomes" id="UP001558652">
    <property type="component" value="Unassembled WGS sequence"/>
</dbReference>
<evidence type="ECO:0000256" key="10">
    <source>
        <dbReference type="ARBA" id="ARBA00023136"/>
    </source>
</evidence>
<keyword evidence="8 12" id="KW-1133">Transmembrane helix</keyword>
<keyword evidence="5 12" id="KW-0808">Transferase</keyword>
<dbReference type="GO" id="GO:0106245">
    <property type="term" value="F:L-serine-phosphatidylethanolamine phosphatidyltransferase activity"/>
    <property type="evidence" value="ECO:0007669"/>
    <property type="project" value="UniProtKB-UniRule"/>
</dbReference>
<evidence type="ECO:0000256" key="8">
    <source>
        <dbReference type="ARBA" id="ARBA00022989"/>
    </source>
</evidence>
<dbReference type="Pfam" id="PF03034">
    <property type="entry name" value="PSS"/>
    <property type="match status" value="1"/>
</dbReference>
<comment type="similarity">
    <text evidence="4 12">Belongs to the phosphatidyl serine synthase family.</text>
</comment>
<evidence type="ECO:0000256" key="7">
    <source>
        <dbReference type="ARBA" id="ARBA00022824"/>
    </source>
</evidence>
<reference evidence="13 14" key="1">
    <citation type="submission" date="2024-07" db="EMBL/GenBank/DDBJ databases">
        <title>Chromosome-level genome assembly of the water stick insect Ranatra chinensis (Heteroptera: Nepidae).</title>
        <authorList>
            <person name="Liu X."/>
        </authorList>
    </citation>
    <scope>NUCLEOTIDE SEQUENCE [LARGE SCALE GENOMIC DNA]</scope>
    <source>
        <strain evidence="13">Cailab_2021Rc</strain>
        <tissue evidence="13">Muscle</tissue>
    </source>
</reference>
<evidence type="ECO:0000256" key="6">
    <source>
        <dbReference type="ARBA" id="ARBA00022692"/>
    </source>
</evidence>
<keyword evidence="11 12" id="KW-1208">Phospholipid metabolism</keyword>